<dbReference type="EMBL" id="JAIZPD010000012">
    <property type="protein sequence ID" value="KAH0959460.1"/>
    <property type="molecule type" value="Genomic_DNA"/>
</dbReference>
<protein>
    <submittedName>
        <fullName evidence="1">Uncharacterized protein</fullName>
    </submittedName>
</protein>
<reference evidence="1" key="1">
    <citation type="submission" date="2021-09" db="EMBL/GenBank/DDBJ databases">
        <title>A high-quality genome of the endoparasitic fungus Hirsutella rhossiliensis with a comparison of Hirsutella genomes reveals transposable elements contributing to genome size variation.</title>
        <authorList>
            <person name="Lin R."/>
            <person name="Jiao Y."/>
            <person name="Sun X."/>
            <person name="Ling J."/>
            <person name="Xie B."/>
            <person name="Cheng X."/>
        </authorList>
    </citation>
    <scope>NUCLEOTIDE SEQUENCE</scope>
    <source>
        <strain evidence="1">HR02</strain>
    </source>
</reference>
<name>A0A9P8MQM7_9HYPO</name>
<dbReference type="GeneID" id="68358371"/>
<gene>
    <name evidence="1" type="ORF">HRG_09242</name>
</gene>
<dbReference type="RefSeq" id="XP_044716973.1">
    <property type="nucleotide sequence ID" value="XM_044867713.1"/>
</dbReference>
<evidence type="ECO:0000313" key="1">
    <source>
        <dbReference type="EMBL" id="KAH0959460.1"/>
    </source>
</evidence>
<accession>A0A9P8MQM7</accession>
<sequence>MTSAADATMKDMDRVDNLEDAKGRDVDVVMDPIPVPDTDFDLTGISRQCDDVAAENDSFFAKLVDSGAFRLGKPDKIWH</sequence>
<dbReference type="Proteomes" id="UP000824596">
    <property type="component" value="Unassembled WGS sequence"/>
</dbReference>
<comment type="caution">
    <text evidence="1">The sequence shown here is derived from an EMBL/GenBank/DDBJ whole genome shotgun (WGS) entry which is preliminary data.</text>
</comment>
<evidence type="ECO:0000313" key="2">
    <source>
        <dbReference type="Proteomes" id="UP000824596"/>
    </source>
</evidence>
<proteinExistence type="predicted"/>
<organism evidence="1 2">
    <name type="scientific">Hirsutella rhossiliensis</name>
    <dbReference type="NCBI Taxonomy" id="111463"/>
    <lineage>
        <taxon>Eukaryota</taxon>
        <taxon>Fungi</taxon>
        <taxon>Dikarya</taxon>
        <taxon>Ascomycota</taxon>
        <taxon>Pezizomycotina</taxon>
        <taxon>Sordariomycetes</taxon>
        <taxon>Hypocreomycetidae</taxon>
        <taxon>Hypocreales</taxon>
        <taxon>Ophiocordycipitaceae</taxon>
        <taxon>Hirsutella</taxon>
    </lineage>
</organism>
<keyword evidence="2" id="KW-1185">Reference proteome</keyword>
<dbReference type="AlphaFoldDB" id="A0A9P8MQM7"/>